<dbReference type="InterPro" id="IPR016064">
    <property type="entry name" value="NAD/diacylglycerol_kinase_sf"/>
</dbReference>
<dbReference type="InterPro" id="IPR011391">
    <property type="entry name" value="AcoX_kinase"/>
</dbReference>
<dbReference type="PANTHER" id="PTHR40697:SF3">
    <property type="entry name" value="ACETOIN CATABOLISM PROTEIN X"/>
    <property type="match status" value="1"/>
</dbReference>
<dbReference type="Pfam" id="PF01513">
    <property type="entry name" value="NAD_kinase"/>
    <property type="match status" value="1"/>
</dbReference>
<dbReference type="InterPro" id="IPR017438">
    <property type="entry name" value="ATP-NAD_kinase_N"/>
</dbReference>
<dbReference type="PANTHER" id="PTHR40697">
    <property type="entry name" value="ACETOIN CATABOLISM PROTEIN X"/>
    <property type="match status" value="1"/>
</dbReference>
<dbReference type="AlphaFoldDB" id="A0A381VN16"/>
<dbReference type="GO" id="GO:0006741">
    <property type="term" value="P:NADP+ biosynthetic process"/>
    <property type="evidence" value="ECO:0007669"/>
    <property type="project" value="InterPro"/>
</dbReference>
<evidence type="ECO:0000313" key="1">
    <source>
        <dbReference type="EMBL" id="SVA41451.1"/>
    </source>
</evidence>
<protein>
    <recommendedName>
        <fullName evidence="2">Acetoin catabolism protein X</fullName>
    </recommendedName>
</protein>
<dbReference type="InterPro" id="IPR039065">
    <property type="entry name" value="AcoX-like"/>
</dbReference>
<gene>
    <name evidence="1" type="ORF">METZ01_LOCUS94305</name>
</gene>
<evidence type="ECO:0008006" key="2">
    <source>
        <dbReference type="Google" id="ProtNLM"/>
    </source>
</evidence>
<dbReference type="SUPFAM" id="SSF111331">
    <property type="entry name" value="NAD kinase/diacylglycerol kinase-like"/>
    <property type="match status" value="1"/>
</dbReference>
<reference evidence="1" key="1">
    <citation type="submission" date="2018-05" db="EMBL/GenBank/DDBJ databases">
        <authorList>
            <person name="Lanie J.A."/>
            <person name="Ng W.-L."/>
            <person name="Kazmierczak K.M."/>
            <person name="Andrzejewski T.M."/>
            <person name="Davidsen T.M."/>
            <person name="Wayne K.J."/>
            <person name="Tettelin H."/>
            <person name="Glass J.I."/>
            <person name="Rusch D."/>
            <person name="Podicherti R."/>
            <person name="Tsui H.-C.T."/>
            <person name="Winkler M.E."/>
        </authorList>
    </citation>
    <scope>NUCLEOTIDE SEQUENCE</scope>
</reference>
<dbReference type="InterPro" id="IPR002504">
    <property type="entry name" value="NADK"/>
</dbReference>
<dbReference type="PIRSF" id="PIRSF018567">
    <property type="entry name" value="AcoX"/>
    <property type="match status" value="1"/>
</dbReference>
<dbReference type="EMBL" id="UINC01009238">
    <property type="protein sequence ID" value="SVA41451.1"/>
    <property type="molecule type" value="Genomic_DNA"/>
</dbReference>
<sequence length="340" mass="36394">VANPVSARDIRRVIANATSLQVSDRANIVMRVLAAMRACGVKRVLMMPENGGIRSLLKRGLQREKQLGENRFPELEMTNTQISGTVADTFAATKAMLDSGVKAIVVLGGDGTHRAVVKICEQVPIAGISTGTNNAFPEHREPTITGLAVGMVATGRIPEGVAFAPNKLLRVNINGGERSDIALVDIVVSTERYIGARALWRTENLRELFVTFSDPEVIGMSAIAGLLEPIGRNDSGGLHVSLAVPEQAKTALQVPIAPGLIRTVGVQSWQQLEAGIPVILKQSSGMIALDGERELEFGPEDTVQVTLHEKAFRTVNVGACMRYTGEHRLLVGATLDIPLS</sequence>
<dbReference type="Gene3D" id="3.40.50.10330">
    <property type="entry name" value="Probable inorganic polyphosphate/atp-NAD kinase, domain 1"/>
    <property type="match status" value="1"/>
</dbReference>
<accession>A0A381VN16</accession>
<proteinExistence type="predicted"/>
<name>A0A381VN16_9ZZZZ</name>
<organism evidence="1">
    <name type="scientific">marine metagenome</name>
    <dbReference type="NCBI Taxonomy" id="408172"/>
    <lineage>
        <taxon>unclassified sequences</taxon>
        <taxon>metagenomes</taxon>
        <taxon>ecological metagenomes</taxon>
    </lineage>
</organism>
<feature type="non-terminal residue" evidence="1">
    <location>
        <position position="1"/>
    </location>
</feature>
<dbReference type="GO" id="GO:0003951">
    <property type="term" value="F:NAD+ kinase activity"/>
    <property type="evidence" value="ECO:0007669"/>
    <property type="project" value="InterPro"/>
</dbReference>